<evidence type="ECO:0000313" key="1">
    <source>
        <dbReference type="EMBL" id="PLM67403.1"/>
    </source>
</evidence>
<evidence type="ECO:0008006" key="3">
    <source>
        <dbReference type="Google" id="ProtNLM"/>
    </source>
</evidence>
<dbReference type="EMBL" id="PIET01000090">
    <property type="protein sequence ID" value="PLM67403.1"/>
    <property type="molecule type" value="Genomic_DNA"/>
</dbReference>
<name>A0A2J4ZWJ9_9ENTR</name>
<accession>A0A2J4ZWJ9</accession>
<dbReference type="Gene3D" id="3.30.450.20">
    <property type="entry name" value="PAS domain"/>
    <property type="match status" value="1"/>
</dbReference>
<organism evidence="1 2">
    <name type="scientific">Klebsiella michiganensis</name>
    <dbReference type="NCBI Taxonomy" id="1134687"/>
    <lineage>
        <taxon>Bacteria</taxon>
        <taxon>Pseudomonadati</taxon>
        <taxon>Pseudomonadota</taxon>
        <taxon>Gammaproteobacteria</taxon>
        <taxon>Enterobacterales</taxon>
        <taxon>Enterobacteriaceae</taxon>
        <taxon>Klebsiella/Raoultella group</taxon>
        <taxon>Klebsiella</taxon>
    </lineage>
</organism>
<feature type="non-terminal residue" evidence="1">
    <location>
        <position position="209"/>
    </location>
</feature>
<proteinExistence type="predicted"/>
<protein>
    <recommendedName>
        <fullName evidence="3">Conjugal transfer transcriptional regulator TraJ</fullName>
    </recommendedName>
</protein>
<reference evidence="1 2" key="1">
    <citation type="submission" date="2017-11" db="EMBL/GenBank/DDBJ databases">
        <authorList>
            <person name="Han C.G."/>
        </authorList>
    </citation>
    <scope>NUCLEOTIDE SEQUENCE [LARGE SCALE GENOMIC DNA]</scope>
    <source>
        <strain evidence="1 2">A2</strain>
    </source>
</reference>
<evidence type="ECO:0000313" key="2">
    <source>
        <dbReference type="Proteomes" id="UP000234661"/>
    </source>
</evidence>
<gene>
    <name evidence="1" type="ORF">CWM85_06015</name>
</gene>
<sequence>MCAKDRSQNSVCSQTEFIQYLDDVFSISSSLSLIRDSQGELVHLSPLFETLLLKGSELKVWFSFIPLDVRLELFNAELNSLSGEGPYFSKNVKSMNQVLNIFIECIYVKGRKFTRWVFFPESNGFFHLHHEYDKASKIIDDIFYLRRKVDLQFWKVFNLYAFGFTNSKISSSTNLTEDQVKKTIKKIKAECFVSSSDCLALLTLYTLNY</sequence>
<dbReference type="Proteomes" id="UP000234661">
    <property type="component" value="Unassembled WGS sequence"/>
</dbReference>
<comment type="caution">
    <text evidence="1">The sequence shown here is derived from an EMBL/GenBank/DDBJ whole genome shotgun (WGS) entry which is preliminary data.</text>
</comment>
<reference evidence="1 2" key="2">
    <citation type="submission" date="2018-01" db="EMBL/GenBank/DDBJ databases">
        <title>Genomic study of Klebsiella pneumoniae.</title>
        <authorList>
            <person name="Yang Y."/>
            <person name="Bicalho R."/>
        </authorList>
    </citation>
    <scope>NUCLEOTIDE SEQUENCE [LARGE SCALE GENOMIC DNA]</scope>
    <source>
        <strain evidence="1 2">A2</strain>
    </source>
</reference>
<dbReference type="AlphaFoldDB" id="A0A2J4ZWJ9"/>